<sequence length="518" mass="57188">MRSSLSTAAIAAIVIVIVVVAAVGGYLAYVSTRHHVTTTTPTTTTTSVTTPITTTTTTTVTTITFYTWWATTGRVALDHLIPAFEAAYPQYTVQKEIIPGAGGTNARYAIMGMIIAGRPPDLFQSLLGANMLSYAEAAPQGVKAFLNLTPALKSMGFLNPSVVSLPIIEAAAYNGTTLNAPVSVHSGFVLYINMKVLRQYNLPLPTNMSTLIYDTVQLAEHGVTPWMVPGADGGYDQEQLWFAIFLSLGGPRLLDEVLYGTVNFSSPTFWSVFNETNRLFLNFTSYNYPAWRSMTWSQGIADVALGKAVFEVDVDSATNYLYDFDNITVYPATEPYISWPNVTVVAEPFPGTQDYFVVVSDAVAIPVSPYQEAALTFMKYWLSYSGQQAWTRWKAVTYYLNGTDWYNTPQQWWMYQHLVNLSRTAPQNFVIDPLSLFADTDETIYSGLLALQSTGPSYLQGWTSMFENAMHEECEEWLTGAKMGLGYLGLPGEPFGGYVPPWVNPSTFTFTSNYTCLS</sequence>
<keyword evidence="2" id="KW-0813">Transport</keyword>
<dbReference type="Gene3D" id="3.40.190.10">
    <property type="entry name" value="Periplasmic binding protein-like II"/>
    <property type="match status" value="2"/>
</dbReference>
<reference evidence="4 5" key="1">
    <citation type="journal article" date="2010" name="Appl. Environ. Microbiol.">
        <title>The genome sequence of the crenarchaeon Acidilobus saccharovorans supports a new order, Acidilobales, and suggests an important ecological role in terrestrial acidic hot springs.</title>
        <authorList>
            <person name="Mardanov A.V."/>
            <person name="Svetlitchnyi V.A."/>
            <person name="Beletsky A.V."/>
            <person name="Prokofeva M.I."/>
            <person name="Bonch-Osmolovskaya E.A."/>
            <person name="Ravin N.V."/>
            <person name="Skryabin K.G."/>
        </authorList>
    </citation>
    <scope>NUCLEOTIDE SEQUENCE [LARGE SCALE GENOMIC DNA]</scope>
    <source>
        <strain evidence="5">DSM 16705 / JCM 18335 / VKM B-2471 / 345-15</strain>
    </source>
</reference>
<accession>D9Q161</accession>
<feature type="transmembrane region" description="Helical" evidence="3">
    <location>
        <begin position="7"/>
        <end position="29"/>
    </location>
</feature>
<dbReference type="EMBL" id="CP001742">
    <property type="protein sequence ID" value="ADL19049.1"/>
    <property type="molecule type" value="Genomic_DNA"/>
</dbReference>
<name>D9Q161_ACIS3</name>
<keyword evidence="3" id="KW-1133">Transmembrane helix</keyword>
<dbReference type="InterPro" id="IPR006059">
    <property type="entry name" value="SBP"/>
</dbReference>
<dbReference type="eggNOG" id="arCOG00150">
    <property type="taxonomic scope" value="Archaea"/>
</dbReference>
<dbReference type="Proteomes" id="UP000000346">
    <property type="component" value="Chromosome"/>
</dbReference>
<dbReference type="GeneID" id="9498876"/>
<dbReference type="PANTHER" id="PTHR43649">
    <property type="entry name" value="ARABINOSE-BINDING PROTEIN-RELATED"/>
    <property type="match status" value="1"/>
</dbReference>
<evidence type="ECO:0000313" key="4">
    <source>
        <dbReference type="EMBL" id="ADL19049.1"/>
    </source>
</evidence>
<dbReference type="InterPro" id="IPR050490">
    <property type="entry name" value="Bact_solute-bd_prot1"/>
</dbReference>
<evidence type="ECO:0000256" key="2">
    <source>
        <dbReference type="ARBA" id="ARBA00022448"/>
    </source>
</evidence>
<keyword evidence="5" id="KW-1185">Reference proteome</keyword>
<dbReference type="STRING" id="666510.ASAC_0643"/>
<dbReference type="RefSeq" id="WP_013266561.1">
    <property type="nucleotide sequence ID" value="NC_014374.1"/>
</dbReference>
<protein>
    <submittedName>
        <fullName evidence="4">Sugar-binding periplasmic protein</fullName>
    </submittedName>
</protein>
<evidence type="ECO:0000256" key="3">
    <source>
        <dbReference type="SAM" id="Phobius"/>
    </source>
</evidence>
<dbReference type="NCBIfam" id="NF040930">
    <property type="entry name" value="ABC_arch_GlcS"/>
    <property type="match status" value="1"/>
</dbReference>
<dbReference type="PANTHER" id="PTHR43649:SF29">
    <property type="entry name" value="OSMOPROTECTIVE COMPOUNDS-BINDING PROTEIN GGTB"/>
    <property type="match status" value="1"/>
</dbReference>
<organism evidence="4 5">
    <name type="scientific">Acidilobus saccharovorans (strain DSM 16705 / JCM 18335 / VKM B-2471 / 345-15)</name>
    <dbReference type="NCBI Taxonomy" id="666510"/>
    <lineage>
        <taxon>Archaea</taxon>
        <taxon>Thermoproteota</taxon>
        <taxon>Thermoprotei</taxon>
        <taxon>Acidilobales</taxon>
        <taxon>Acidilobaceae</taxon>
        <taxon>Acidilobus</taxon>
    </lineage>
</organism>
<evidence type="ECO:0000256" key="1">
    <source>
        <dbReference type="ARBA" id="ARBA00008520"/>
    </source>
</evidence>
<keyword evidence="3" id="KW-0472">Membrane</keyword>
<dbReference type="SUPFAM" id="SSF53850">
    <property type="entry name" value="Periplasmic binding protein-like II"/>
    <property type="match status" value="1"/>
</dbReference>
<dbReference type="InterPro" id="IPR054925">
    <property type="entry name" value="GlcS_GBP"/>
</dbReference>
<comment type="similarity">
    <text evidence="1">Belongs to the bacterial solute-binding protein 1 family.</text>
</comment>
<dbReference type="AlphaFoldDB" id="D9Q161"/>
<evidence type="ECO:0000313" key="5">
    <source>
        <dbReference type="Proteomes" id="UP000000346"/>
    </source>
</evidence>
<dbReference type="InParanoid" id="D9Q161"/>
<dbReference type="Pfam" id="PF13416">
    <property type="entry name" value="SBP_bac_8"/>
    <property type="match status" value="1"/>
</dbReference>
<keyword evidence="3" id="KW-0812">Transmembrane</keyword>
<proteinExistence type="inferred from homology"/>
<gene>
    <name evidence="4" type="ordered locus">ASAC_0643</name>
</gene>
<dbReference type="HOGENOM" id="CLU_491464_0_0_2"/>
<dbReference type="KEGG" id="asc:ASAC_0643"/>